<comment type="caution">
    <text evidence="2">The sequence shown here is derived from an EMBL/GenBank/DDBJ whole genome shotgun (WGS) entry which is preliminary data.</text>
</comment>
<evidence type="ECO:0000256" key="1">
    <source>
        <dbReference type="ARBA" id="ARBA00022679"/>
    </source>
</evidence>
<dbReference type="CDD" id="cd00683">
    <property type="entry name" value="Trans_IPPS_HH"/>
    <property type="match status" value="1"/>
</dbReference>
<dbReference type="AlphaFoldDB" id="A0A7W6RAV0"/>
<name>A0A7W6RAV0_9PROT</name>
<dbReference type="EMBL" id="JACIGK010000004">
    <property type="protein sequence ID" value="MBB4265121.1"/>
    <property type="molecule type" value="Genomic_DNA"/>
</dbReference>
<dbReference type="InterPro" id="IPR002060">
    <property type="entry name" value="Squ/phyt_synthse"/>
</dbReference>
<dbReference type="InterPro" id="IPR017828">
    <property type="entry name" value="SQ_synth_HpnD-like"/>
</dbReference>
<evidence type="ECO:0000313" key="2">
    <source>
        <dbReference type="EMBL" id="MBB4265121.1"/>
    </source>
</evidence>
<dbReference type="InterPro" id="IPR019845">
    <property type="entry name" value="Squalene/phytoene_synthase_CS"/>
</dbReference>
<keyword evidence="1 2" id="KW-0808">Transferase</keyword>
<dbReference type="Proteomes" id="UP000554286">
    <property type="component" value="Unassembled WGS sequence"/>
</dbReference>
<dbReference type="NCBIfam" id="TIGR03465">
    <property type="entry name" value="HpnD"/>
    <property type="match status" value="1"/>
</dbReference>
<organism evidence="2 3">
    <name type="scientific">Roseospira visakhapatnamensis</name>
    <dbReference type="NCBI Taxonomy" id="390880"/>
    <lineage>
        <taxon>Bacteria</taxon>
        <taxon>Pseudomonadati</taxon>
        <taxon>Pseudomonadota</taxon>
        <taxon>Alphaproteobacteria</taxon>
        <taxon>Rhodospirillales</taxon>
        <taxon>Rhodospirillaceae</taxon>
        <taxon>Roseospira</taxon>
    </lineage>
</organism>
<dbReference type="Pfam" id="PF00494">
    <property type="entry name" value="SQS_PSY"/>
    <property type="match status" value="1"/>
</dbReference>
<evidence type="ECO:0000313" key="3">
    <source>
        <dbReference type="Proteomes" id="UP000554286"/>
    </source>
</evidence>
<dbReference type="SUPFAM" id="SSF48576">
    <property type="entry name" value="Terpenoid synthases"/>
    <property type="match status" value="1"/>
</dbReference>
<dbReference type="GO" id="GO:0051996">
    <property type="term" value="F:squalene synthase [NAD(P)H] activity"/>
    <property type="evidence" value="ECO:0007669"/>
    <property type="project" value="InterPro"/>
</dbReference>
<dbReference type="InterPro" id="IPR008949">
    <property type="entry name" value="Isoprenoid_synthase_dom_sf"/>
</dbReference>
<dbReference type="SFLD" id="SFLDG01212">
    <property type="entry name" value="Phytoene_synthase_like"/>
    <property type="match status" value="1"/>
</dbReference>
<dbReference type="Gene3D" id="1.10.600.10">
    <property type="entry name" value="Farnesyl Diphosphate Synthase"/>
    <property type="match status" value="1"/>
</dbReference>
<keyword evidence="3" id="KW-1185">Reference proteome</keyword>
<reference evidence="2 3" key="1">
    <citation type="submission" date="2020-08" db="EMBL/GenBank/DDBJ databases">
        <title>Genome sequencing of Purple Non-Sulfur Bacteria from various extreme environments.</title>
        <authorList>
            <person name="Mayer M."/>
        </authorList>
    </citation>
    <scope>NUCLEOTIDE SEQUENCE [LARGE SCALE GENOMIC DNA]</scope>
    <source>
        <strain evidence="2 3">JA131</strain>
    </source>
</reference>
<dbReference type="InterPro" id="IPR033904">
    <property type="entry name" value="Trans_IPPS_HH"/>
</dbReference>
<dbReference type="InterPro" id="IPR044843">
    <property type="entry name" value="Trans_IPPS_bact-type"/>
</dbReference>
<accession>A0A7W6RAV0</accession>
<dbReference type="EC" id="2.5.1.32" evidence="2"/>
<dbReference type="PANTHER" id="PTHR31480">
    <property type="entry name" value="BIFUNCTIONAL LYCOPENE CYCLASE/PHYTOENE SYNTHASE"/>
    <property type="match status" value="1"/>
</dbReference>
<proteinExistence type="predicted"/>
<gene>
    <name evidence="2" type="ORF">GGD89_000736</name>
</gene>
<sequence>MSGTVPSHDPGLPDPEAIAAVTAITDASGTSFGGAMRILPPERRDGMFAVYAFCRVVDDIADEPAPEPDKMARLVAWRDRVEAICAGRPDPREPLDRALAWVVARFGCRREDFLAVLDGMAMDAPPRVRLADGAALALYCDRVACAVGRLSNPVFGIPPAQSAPLAAAVGHALQLTNILRDVSEDAARDRVYLPADRLAAHGLVPMPDDATAILDHPAVPRVRAELAVLAEARFAEADALFRRLPRRPARPARVMKEVYHALFRRLRARGWTQVTGPAARVPKPVKIWLAARHGLL</sequence>
<dbReference type="GO" id="GO:0016117">
    <property type="term" value="P:carotenoid biosynthetic process"/>
    <property type="evidence" value="ECO:0007669"/>
    <property type="project" value="InterPro"/>
</dbReference>
<dbReference type="SFLD" id="SFLDS00005">
    <property type="entry name" value="Isoprenoid_Synthase_Type_I"/>
    <property type="match status" value="1"/>
</dbReference>
<dbReference type="PROSITE" id="PS01045">
    <property type="entry name" value="SQUALEN_PHYTOEN_SYN_2"/>
    <property type="match status" value="1"/>
</dbReference>
<dbReference type="RefSeq" id="WP_184042753.1">
    <property type="nucleotide sequence ID" value="NZ_JACIGK010000004.1"/>
</dbReference>
<protein>
    <submittedName>
        <fullName evidence="2">Phytoene synthase</fullName>
        <ecNumber evidence="2">2.5.1.32</ecNumber>
    </submittedName>
</protein>
<dbReference type="GO" id="GO:0004311">
    <property type="term" value="F:geranylgeranyl diphosphate synthase activity"/>
    <property type="evidence" value="ECO:0007669"/>
    <property type="project" value="InterPro"/>
</dbReference>
<dbReference type="SFLD" id="SFLDG01018">
    <property type="entry name" value="Squalene/Phytoene_Synthase_Lik"/>
    <property type="match status" value="1"/>
</dbReference>